<dbReference type="PANTHER" id="PTHR35617:SF3">
    <property type="entry name" value="CORE-BINDING (CB) DOMAIN-CONTAINING PROTEIN"/>
    <property type="match status" value="1"/>
</dbReference>
<name>A0A6J8BEJ5_MYTCO</name>
<protein>
    <recommendedName>
        <fullName evidence="5">Tyr recombinase domain-containing protein</fullName>
    </recommendedName>
</protein>
<keyword evidence="4" id="KW-1185">Reference proteome</keyword>
<feature type="region of interest" description="Disordered" evidence="2">
    <location>
        <begin position="1"/>
        <end position="20"/>
    </location>
</feature>
<feature type="region of interest" description="Disordered" evidence="2">
    <location>
        <begin position="53"/>
        <end position="93"/>
    </location>
</feature>
<dbReference type="PANTHER" id="PTHR35617">
    <property type="entry name" value="PHAGE_INTEGRASE DOMAIN-CONTAINING PROTEIN"/>
    <property type="match status" value="1"/>
</dbReference>
<evidence type="ECO:0000256" key="2">
    <source>
        <dbReference type="SAM" id="MobiDB-lite"/>
    </source>
</evidence>
<dbReference type="Proteomes" id="UP000507470">
    <property type="component" value="Unassembled WGS sequence"/>
</dbReference>
<dbReference type="InterPro" id="IPR011010">
    <property type="entry name" value="DNA_brk_join_enz"/>
</dbReference>
<dbReference type="GO" id="GO:0006310">
    <property type="term" value="P:DNA recombination"/>
    <property type="evidence" value="ECO:0007669"/>
    <property type="project" value="UniProtKB-KW"/>
</dbReference>
<feature type="compositionally biased region" description="Acidic residues" evidence="2">
    <location>
        <begin position="53"/>
        <end position="70"/>
    </location>
</feature>
<organism evidence="3 4">
    <name type="scientific">Mytilus coruscus</name>
    <name type="common">Sea mussel</name>
    <dbReference type="NCBI Taxonomy" id="42192"/>
    <lineage>
        <taxon>Eukaryota</taxon>
        <taxon>Metazoa</taxon>
        <taxon>Spiralia</taxon>
        <taxon>Lophotrochozoa</taxon>
        <taxon>Mollusca</taxon>
        <taxon>Bivalvia</taxon>
        <taxon>Autobranchia</taxon>
        <taxon>Pteriomorphia</taxon>
        <taxon>Mytilida</taxon>
        <taxon>Mytiloidea</taxon>
        <taxon>Mytilidae</taxon>
        <taxon>Mytilinae</taxon>
        <taxon>Mytilus</taxon>
    </lineage>
</organism>
<dbReference type="OrthoDB" id="6148087at2759"/>
<proteinExistence type="predicted"/>
<evidence type="ECO:0000313" key="3">
    <source>
        <dbReference type="EMBL" id="CAC5382053.1"/>
    </source>
</evidence>
<gene>
    <name evidence="3" type="ORF">MCOR_17914</name>
</gene>
<sequence>MADEMEEHSKMERHSSNDSRLLHFYEVNQQHCNNDKASNDEIVYEARLENVDNFEDDSESSNSDNELDEQEQPKVNSHTPSTHTCTSNTKNDTMSVIEDMKGFMVTEEKAGPKINDELASVVNDGLRKKAKQNKVDELTKKYAKARKCIWSQMSVPNRMNDVKLQKIQNLLGKKACPMLYLMDLFLSKSQTNDGLSRENTSYWTENTDFTLCRLDFMKITKDNVIIEINEILKTSKPGKHLSPISLPAFVEDSRLCIVTVLNAYIERTSAIIASQKLFVTFVKPYHHPTKSTISNWIKLVLKLAGVNTSIFKTHSTRGASTSAALKAGVSVNSILKSAGWTNESTFRQFYNRPVTVQEYNEIVYEYFGK</sequence>
<dbReference type="SUPFAM" id="SSF56349">
    <property type="entry name" value="DNA breaking-rejoining enzymes"/>
    <property type="match status" value="1"/>
</dbReference>
<evidence type="ECO:0000256" key="1">
    <source>
        <dbReference type="ARBA" id="ARBA00023172"/>
    </source>
</evidence>
<dbReference type="Gene3D" id="1.10.443.10">
    <property type="entry name" value="Intergrase catalytic core"/>
    <property type="match status" value="1"/>
</dbReference>
<dbReference type="GO" id="GO:0003677">
    <property type="term" value="F:DNA binding"/>
    <property type="evidence" value="ECO:0007669"/>
    <property type="project" value="InterPro"/>
</dbReference>
<reference evidence="3 4" key="1">
    <citation type="submission" date="2020-06" db="EMBL/GenBank/DDBJ databases">
        <authorList>
            <person name="Li R."/>
            <person name="Bekaert M."/>
        </authorList>
    </citation>
    <scope>NUCLEOTIDE SEQUENCE [LARGE SCALE GENOMIC DNA]</scope>
    <source>
        <strain evidence="4">wild</strain>
    </source>
</reference>
<feature type="compositionally biased region" description="Basic and acidic residues" evidence="2">
    <location>
        <begin position="7"/>
        <end position="20"/>
    </location>
</feature>
<evidence type="ECO:0008006" key="5">
    <source>
        <dbReference type="Google" id="ProtNLM"/>
    </source>
</evidence>
<evidence type="ECO:0000313" key="4">
    <source>
        <dbReference type="Proteomes" id="UP000507470"/>
    </source>
</evidence>
<dbReference type="InterPro" id="IPR013762">
    <property type="entry name" value="Integrase-like_cat_sf"/>
</dbReference>
<accession>A0A6J8BEJ5</accession>
<dbReference type="GO" id="GO:0015074">
    <property type="term" value="P:DNA integration"/>
    <property type="evidence" value="ECO:0007669"/>
    <property type="project" value="InterPro"/>
</dbReference>
<dbReference type="EMBL" id="CACVKT020003176">
    <property type="protein sequence ID" value="CAC5382053.1"/>
    <property type="molecule type" value="Genomic_DNA"/>
</dbReference>
<dbReference type="AlphaFoldDB" id="A0A6J8BEJ5"/>
<feature type="compositionally biased region" description="Polar residues" evidence="2">
    <location>
        <begin position="73"/>
        <end position="93"/>
    </location>
</feature>
<keyword evidence="1" id="KW-0233">DNA recombination</keyword>